<evidence type="ECO:0000313" key="26">
    <source>
        <dbReference type="Proteomes" id="UP000244441"/>
    </source>
</evidence>
<feature type="domain" description="Prephenate dehydratase" evidence="23">
    <location>
        <begin position="108"/>
        <end position="295"/>
    </location>
</feature>
<dbReference type="InterPro" id="IPR001086">
    <property type="entry name" value="Preph_deHydtase"/>
</dbReference>
<dbReference type="PIRSF" id="PIRSF001500">
    <property type="entry name" value="Chor_mut_pdt_Ppr"/>
    <property type="match status" value="1"/>
</dbReference>
<keyword evidence="12" id="KW-0584">Phenylalanine biosynthesis</keyword>
<feature type="binding site" evidence="19">
    <location>
        <position position="41"/>
    </location>
    <ligand>
        <name>substrate</name>
    </ligand>
</feature>
<dbReference type="CDD" id="cd13631">
    <property type="entry name" value="PBP2_Ct-PDT_like"/>
    <property type="match status" value="1"/>
</dbReference>
<dbReference type="PANTHER" id="PTHR21022">
    <property type="entry name" value="PREPHENATE DEHYDRATASE P PROTEIN"/>
    <property type="match status" value="1"/>
</dbReference>
<sequence length="391" mass="43790">MADQEKIDLSALRVEITQLDEDLLRLLARRREISIEVAKSKIQHLRPVRDVAREQLLMENLVEKGRPLNLDEKFLNDIFRTIIEDSVDRQIQYIAENTNPEHHKDKVKVAFLGSQGTYSHIATNTYFKTKLGSTDAIEEVGCAGFDDIFQAIKTGTADYGMLPVENTSSGSINEVYDLLQKYAEEIHIVGEQSIAVKHSLLTTTSTTLDNIKTIYGHFQPIAQCSQFLSTLSEDVHIEALSSSSAAMKKVAELQDPTVAVIASEQGGKYYGLQTLVNTIANQKEDNHTRFIVISKEQLQVPQQSLAKTSLIMSVNQEPGALVKPLLAFSEYGIDLCKLESRPIHGKPNEEMFYIDALANTNDANFQQALGHIFNERITNYLVLLGCYEPEK</sequence>
<dbReference type="UniPathway" id="UPA00120">
    <property type="reaction ID" value="UER00203"/>
</dbReference>
<name>A0A2S0VL93_9ALTE</name>
<evidence type="ECO:0000256" key="16">
    <source>
        <dbReference type="ARBA" id="ARBA00031175"/>
    </source>
</evidence>
<feature type="binding site" evidence="19">
    <location>
        <position position="90"/>
    </location>
    <ligand>
        <name>substrate</name>
    </ligand>
</feature>
<comment type="function">
    <text evidence="2">Catalyzes the Claisen rearrangement of chorismate to prephenate and the decarboxylation/dehydration of prephenate to phenylpyruvate.</text>
</comment>
<dbReference type="InterPro" id="IPR036263">
    <property type="entry name" value="Chorismate_II_sf"/>
</dbReference>
<dbReference type="GO" id="GO:0009094">
    <property type="term" value="P:L-phenylalanine biosynthetic process"/>
    <property type="evidence" value="ECO:0007669"/>
    <property type="project" value="UniProtKB-UniPathway"/>
</dbReference>
<dbReference type="UniPathway" id="UPA00121">
    <property type="reaction ID" value="UER00345"/>
</dbReference>
<dbReference type="PROSITE" id="PS51171">
    <property type="entry name" value="PREPHENATE_DEHYDR_3"/>
    <property type="match status" value="1"/>
</dbReference>
<comment type="pathway">
    <text evidence="5">Metabolic intermediate biosynthesis; prephenate biosynthesis; prephenate from chorismate: step 1/1.</text>
</comment>
<feature type="binding site" evidence="19">
    <location>
        <position position="50"/>
    </location>
    <ligand>
        <name>substrate</name>
    </ligand>
</feature>
<dbReference type="InterPro" id="IPR008242">
    <property type="entry name" value="Chor_mutase/pphenate_deHydtase"/>
</dbReference>
<dbReference type="SUPFAM" id="SSF55021">
    <property type="entry name" value="ACT-like"/>
    <property type="match status" value="1"/>
</dbReference>
<feature type="binding site" evidence="19">
    <location>
        <position position="30"/>
    </location>
    <ligand>
        <name>substrate</name>
    </ligand>
</feature>
<evidence type="ECO:0000256" key="7">
    <source>
        <dbReference type="ARBA" id="ARBA00013147"/>
    </source>
</evidence>
<dbReference type="Pfam" id="PF01817">
    <property type="entry name" value="CM_2"/>
    <property type="match status" value="1"/>
</dbReference>
<feature type="domain" description="ACT" evidence="24">
    <location>
        <begin position="309"/>
        <end position="388"/>
    </location>
</feature>
<feature type="binding site" evidence="19">
    <location>
        <position position="54"/>
    </location>
    <ligand>
        <name>substrate</name>
    </ligand>
</feature>
<dbReference type="InterPro" id="IPR045865">
    <property type="entry name" value="ACT-like_dom_sf"/>
</dbReference>
<evidence type="ECO:0000256" key="4">
    <source>
        <dbReference type="ARBA" id="ARBA00004741"/>
    </source>
</evidence>
<feature type="site" description="Essential for prephenate dehydratase activity" evidence="20">
    <location>
        <position position="288"/>
    </location>
</feature>
<evidence type="ECO:0000256" key="1">
    <source>
        <dbReference type="ARBA" id="ARBA00000824"/>
    </source>
</evidence>
<dbReference type="Gene3D" id="1.20.59.10">
    <property type="entry name" value="Chorismate mutase"/>
    <property type="match status" value="1"/>
</dbReference>
<evidence type="ECO:0000256" key="15">
    <source>
        <dbReference type="ARBA" id="ARBA00023268"/>
    </source>
</evidence>
<dbReference type="InterPro" id="IPR036979">
    <property type="entry name" value="CM_dom_sf"/>
</dbReference>
<dbReference type="EC" id="5.4.99.5" evidence="6"/>
<keyword evidence="21" id="KW-0175">Coiled coil</keyword>
<dbReference type="GO" id="GO:0004106">
    <property type="term" value="F:chorismate mutase activity"/>
    <property type="evidence" value="ECO:0007669"/>
    <property type="project" value="UniProtKB-EC"/>
</dbReference>
<evidence type="ECO:0000256" key="10">
    <source>
        <dbReference type="ARBA" id="ARBA00022605"/>
    </source>
</evidence>
<evidence type="ECO:0000256" key="12">
    <source>
        <dbReference type="ARBA" id="ARBA00023222"/>
    </source>
</evidence>
<comment type="catalytic activity">
    <reaction evidence="1">
        <text>chorismate = prephenate</text>
        <dbReference type="Rhea" id="RHEA:13897"/>
        <dbReference type="ChEBI" id="CHEBI:29748"/>
        <dbReference type="ChEBI" id="CHEBI:29934"/>
        <dbReference type="EC" id="5.4.99.5"/>
    </reaction>
</comment>
<dbReference type="GO" id="GO:0005737">
    <property type="term" value="C:cytoplasm"/>
    <property type="evidence" value="ECO:0007669"/>
    <property type="project" value="UniProtKB-SubCell"/>
</dbReference>
<dbReference type="Gene3D" id="3.40.190.10">
    <property type="entry name" value="Periplasmic binding protein-like II"/>
    <property type="match status" value="2"/>
</dbReference>
<evidence type="ECO:0000259" key="23">
    <source>
        <dbReference type="PROSITE" id="PS51171"/>
    </source>
</evidence>
<keyword evidence="9" id="KW-0963">Cytoplasm</keyword>
<keyword evidence="10" id="KW-0028">Amino-acid biosynthesis</keyword>
<dbReference type="OrthoDB" id="9802281at2"/>
<feature type="binding site" evidence="19">
    <location>
        <position position="13"/>
    </location>
    <ligand>
        <name>substrate</name>
    </ligand>
</feature>
<organism evidence="25 26">
    <name type="scientific">Saccharobesus litoralis</name>
    <dbReference type="NCBI Taxonomy" id="2172099"/>
    <lineage>
        <taxon>Bacteria</taxon>
        <taxon>Pseudomonadati</taxon>
        <taxon>Pseudomonadota</taxon>
        <taxon>Gammaproteobacteria</taxon>
        <taxon>Alteromonadales</taxon>
        <taxon>Alteromonadaceae</taxon>
        <taxon>Saccharobesus</taxon>
    </lineage>
</organism>
<dbReference type="NCBIfam" id="TIGR01797">
    <property type="entry name" value="CM_P_1"/>
    <property type="match status" value="1"/>
</dbReference>
<gene>
    <name evidence="25" type="ORF">C2869_00355</name>
</gene>
<accession>A0A2S0VL93</accession>
<evidence type="ECO:0000256" key="17">
    <source>
        <dbReference type="ARBA" id="ARBA00031520"/>
    </source>
</evidence>
<dbReference type="PROSITE" id="PS51671">
    <property type="entry name" value="ACT"/>
    <property type="match status" value="1"/>
</dbReference>
<evidence type="ECO:0000259" key="24">
    <source>
        <dbReference type="PROSITE" id="PS51671"/>
    </source>
</evidence>
<dbReference type="PROSITE" id="PS51168">
    <property type="entry name" value="CHORISMATE_MUT_2"/>
    <property type="match status" value="1"/>
</dbReference>
<dbReference type="EC" id="4.2.1.51" evidence="7"/>
<comment type="catalytic activity">
    <reaction evidence="18">
        <text>prephenate + H(+) = 3-phenylpyruvate + CO2 + H2O</text>
        <dbReference type="Rhea" id="RHEA:21648"/>
        <dbReference type="ChEBI" id="CHEBI:15377"/>
        <dbReference type="ChEBI" id="CHEBI:15378"/>
        <dbReference type="ChEBI" id="CHEBI:16526"/>
        <dbReference type="ChEBI" id="CHEBI:18005"/>
        <dbReference type="ChEBI" id="CHEBI:29934"/>
        <dbReference type="EC" id="4.2.1.51"/>
    </reaction>
</comment>
<evidence type="ECO:0000259" key="22">
    <source>
        <dbReference type="PROSITE" id="PS51168"/>
    </source>
</evidence>
<dbReference type="EMBL" id="CP026604">
    <property type="protein sequence ID" value="AWB64984.1"/>
    <property type="molecule type" value="Genomic_DNA"/>
</dbReference>
<dbReference type="SMART" id="SM00830">
    <property type="entry name" value="CM_2"/>
    <property type="match status" value="1"/>
</dbReference>
<evidence type="ECO:0000256" key="19">
    <source>
        <dbReference type="PIRSR" id="PIRSR001500-1"/>
    </source>
</evidence>
<dbReference type="CDD" id="cd04905">
    <property type="entry name" value="ACT_CM-PDT"/>
    <property type="match status" value="1"/>
</dbReference>
<evidence type="ECO:0000256" key="14">
    <source>
        <dbReference type="ARBA" id="ARBA00023239"/>
    </source>
</evidence>
<dbReference type="GO" id="GO:0004664">
    <property type="term" value="F:prephenate dehydratase activity"/>
    <property type="evidence" value="ECO:0007669"/>
    <property type="project" value="UniProtKB-EC"/>
</dbReference>
<evidence type="ECO:0000256" key="9">
    <source>
        <dbReference type="ARBA" id="ARBA00022490"/>
    </source>
</evidence>
<evidence type="ECO:0000256" key="18">
    <source>
        <dbReference type="ARBA" id="ARBA00047848"/>
    </source>
</evidence>
<keyword evidence="13" id="KW-0413">Isomerase</keyword>
<evidence type="ECO:0000256" key="13">
    <source>
        <dbReference type="ARBA" id="ARBA00023235"/>
    </source>
</evidence>
<evidence type="ECO:0000256" key="6">
    <source>
        <dbReference type="ARBA" id="ARBA00012404"/>
    </source>
</evidence>
<comment type="subcellular location">
    <subcellularLocation>
        <location evidence="3">Cytoplasm</location>
    </subcellularLocation>
</comment>
<dbReference type="RefSeq" id="WP_108601063.1">
    <property type="nucleotide sequence ID" value="NZ_CP026604.1"/>
</dbReference>
<dbReference type="PANTHER" id="PTHR21022:SF19">
    <property type="entry name" value="PREPHENATE DEHYDRATASE-RELATED"/>
    <property type="match status" value="1"/>
</dbReference>
<dbReference type="Proteomes" id="UP000244441">
    <property type="component" value="Chromosome"/>
</dbReference>
<dbReference type="Gene3D" id="3.30.70.260">
    <property type="match status" value="1"/>
</dbReference>
<keyword evidence="14" id="KW-0456">Lyase</keyword>
<dbReference type="Pfam" id="PF00800">
    <property type="entry name" value="PDT"/>
    <property type="match status" value="1"/>
</dbReference>
<feature type="domain" description="Chorismate mutase" evidence="22">
    <location>
        <begin position="3"/>
        <end position="94"/>
    </location>
</feature>
<reference evidence="25 26" key="1">
    <citation type="submission" date="2018-01" db="EMBL/GenBank/DDBJ databases">
        <title>Genome sequence of a Cantenovulum-like bacteria.</title>
        <authorList>
            <person name="Tan W.R."/>
            <person name="Lau N.-S."/>
            <person name="Go F."/>
            <person name="Amirul A.-A.A."/>
        </authorList>
    </citation>
    <scope>NUCLEOTIDE SEQUENCE [LARGE SCALE GENOMIC DNA]</scope>
    <source>
        <strain evidence="25 26">CCB-QB4</strain>
    </source>
</reference>
<evidence type="ECO:0000256" key="11">
    <source>
        <dbReference type="ARBA" id="ARBA00023141"/>
    </source>
</evidence>
<keyword evidence="26" id="KW-1185">Reference proteome</keyword>
<protein>
    <recommendedName>
        <fullName evidence="8">Bifunctional chorismate mutase/prephenate dehydratase</fullName>
        <ecNumber evidence="7">4.2.1.51</ecNumber>
        <ecNumber evidence="6">5.4.99.5</ecNumber>
    </recommendedName>
    <alternativeName>
        <fullName evidence="17">Chorismate mutase-prephenate dehydratase</fullName>
    </alternativeName>
    <alternativeName>
        <fullName evidence="16">p-protein</fullName>
    </alternativeName>
</protein>
<feature type="binding site" evidence="19">
    <location>
        <position position="86"/>
    </location>
    <ligand>
        <name>substrate</name>
    </ligand>
</feature>
<dbReference type="SUPFAM" id="SSF48600">
    <property type="entry name" value="Chorismate mutase II"/>
    <property type="match status" value="1"/>
</dbReference>
<dbReference type="InterPro" id="IPR010952">
    <property type="entry name" value="CM_P_1"/>
</dbReference>
<evidence type="ECO:0000256" key="5">
    <source>
        <dbReference type="ARBA" id="ARBA00004817"/>
    </source>
</evidence>
<dbReference type="InterPro" id="IPR002912">
    <property type="entry name" value="ACT_dom"/>
</dbReference>
<feature type="coiled-coil region" evidence="21">
    <location>
        <begin position="2"/>
        <end position="29"/>
    </location>
</feature>
<evidence type="ECO:0000256" key="2">
    <source>
        <dbReference type="ARBA" id="ARBA00002364"/>
    </source>
</evidence>
<evidence type="ECO:0000256" key="3">
    <source>
        <dbReference type="ARBA" id="ARBA00004496"/>
    </source>
</evidence>
<proteinExistence type="predicted"/>
<dbReference type="GO" id="GO:0046417">
    <property type="term" value="P:chorismate metabolic process"/>
    <property type="evidence" value="ECO:0007669"/>
    <property type="project" value="InterPro"/>
</dbReference>
<keyword evidence="15" id="KW-0511">Multifunctional enzyme</keyword>
<evidence type="ECO:0000256" key="8">
    <source>
        <dbReference type="ARBA" id="ARBA00014401"/>
    </source>
</evidence>
<dbReference type="SUPFAM" id="SSF53850">
    <property type="entry name" value="Periplasmic binding protein-like II"/>
    <property type="match status" value="1"/>
</dbReference>
<dbReference type="AlphaFoldDB" id="A0A2S0VL93"/>
<dbReference type="InterPro" id="IPR002701">
    <property type="entry name" value="CM_II_prokaryot"/>
</dbReference>
<evidence type="ECO:0000256" key="20">
    <source>
        <dbReference type="PIRSR" id="PIRSR001500-2"/>
    </source>
</evidence>
<comment type="pathway">
    <text evidence="4">Amino-acid biosynthesis; L-phenylalanine biosynthesis; phenylpyruvate from prephenate: step 1/1.</text>
</comment>
<dbReference type="KEGG" id="cate:C2869_00355"/>
<keyword evidence="11" id="KW-0057">Aromatic amino acid biosynthesis</keyword>
<evidence type="ECO:0000313" key="25">
    <source>
        <dbReference type="EMBL" id="AWB64984.1"/>
    </source>
</evidence>
<evidence type="ECO:0000256" key="21">
    <source>
        <dbReference type="SAM" id="Coils"/>
    </source>
</evidence>